<comment type="similarity">
    <text evidence="1">Belongs to the heat shock protein 70 family.</text>
</comment>
<dbReference type="GO" id="GO:0140662">
    <property type="term" value="F:ATP-dependent protein folding chaperone"/>
    <property type="evidence" value="ECO:0007669"/>
    <property type="project" value="InterPro"/>
</dbReference>
<dbReference type="PROSITE" id="PS00297">
    <property type="entry name" value="HSP70_1"/>
    <property type="match status" value="1"/>
</dbReference>
<sequence>MKWKRINFNFFSSSKVLPKEKTIFRLPAKRLEYNKELNAVGIDLGTSECCAFVIRRHGPDGVVLDPTTSKRILPSYIAIDELNGPCGQYVVNRLETRPEFLAFDAKRLIGKEFNEIVINPLWPYKVIN</sequence>
<proteinExistence type="inferred from homology"/>
<reference evidence="5" key="1">
    <citation type="submission" date="2022-11" db="UniProtKB">
        <authorList>
            <consortium name="WormBaseParasite"/>
        </authorList>
    </citation>
    <scope>IDENTIFICATION</scope>
</reference>
<keyword evidence="2" id="KW-0547">Nucleotide-binding</keyword>
<dbReference type="Pfam" id="PF00012">
    <property type="entry name" value="HSP70"/>
    <property type="match status" value="1"/>
</dbReference>
<dbReference type="GO" id="GO:0005524">
    <property type="term" value="F:ATP binding"/>
    <property type="evidence" value="ECO:0007669"/>
    <property type="project" value="UniProtKB-KW"/>
</dbReference>
<organism evidence="4 5">
    <name type="scientific">Panagrolaimus davidi</name>
    <dbReference type="NCBI Taxonomy" id="227884"/>
    <lineage>
        <taxon>Eukaryota</taxon>
        <taxon>Metazoa</taxon>
        <taxon>Ecdysozoa</taxon>
        <taxon>Nematoda</taxon>
        <taxon>Chromadorea</taxon>
        <taxon>Rhabditida</taxon>
        <taxon>Tylenchina</taxon>
        <taxon>Panagrolaimomorpha</taxon>
        <taxon>Panagrolaimoidea</taxon>
        <taxon>Panagrolaimidae</taxon>
        <taxon>Panagrolaimus</taxon>
    </lineage>
</organism>
<dbReference type="Gene3D" id="3.30.420.40">
    <property type="match status" value="1"/>
</dbReference>
<keyword evidence="4" id="KW-1185">Reference proteome</keyword>
<evidence type="ECO:0000256" key="2">
    <source>
        <dbReference type="ARBA" id="ARBA00022741"/>
    </source>
</evidence>
<dbReference type="InterPro" id="IPR013126">
    <property type="entry name" value="Hsp_70_fam"/>
</dbReference>
<evidence type="ECO:0000313" key="4">
    <source>
        <dbReference type="Proteomes" id="UP000887578"/>
    </source>
</evidence>
<dbReference type="GO" id="GO:0006950">
    <property type="term" value="P:response to stress"/>
    <property type="evidence" value="ECO:0007669"/>
    <property type="project" value="UniProtKB-ARBA"/>
</dbReference>
<name>A0A914PG79_9BILA</name>
<evidence type="ECO:0000313" key="5">
    <source>
        <dbReference type="WBParaSite" id="PDA_v2.g17272.t1"/>
    </source>
</evidence>
<dbReference type="AlphaFoldDB" id="A0A914PG79"/>
<dbReference type="WBParaSite" id="PDA_v2.g17272.t1">
    <property type="protein sequence ID" value="PDA_v2.g17272.t1"/>
    <property type="gene ID" value="PDA_v2.g17272"/>
</dbReference>
<dbReference type="InterPro" id="IPR018181">
    <property type="entry name" value="Heat_shock_70_CS"/>
</dbReference>
<accession>A0A914PG79</accession>
<keyword evidence="3" id="KW-0067">ATP-binding</keyword>
<dbReference type="SUPFAM" id="SSF53067">
    <property type="entry name" value="Actin-like ATPase domain"/>
    <property type="match status" value="1"/>
</dbReference>
<dbReference type="Proteomes" id="UP000887578">
    <property type="component" value="Unplaced"/>
</dbReference>
<dbReference type="InterPro" id="IPR043129">
    <property type="entry name" value="ATPase_NBD"/>
</dbReference>
<evidence type="ECO:0000256" key="1">
    <source>
        <dbReference type="ARBA" id="ARBA00007381"/>
    </source>
</evidence>
<protein>
    <submittedName>
        <fullName evidence="5">Heat shock protein 70</fullName>
    </submittedName>
</protein>
<evidence type="ECO:0000256" key="3">
    <source>
        <dbReference type="ARBA" id="ARBA00022840"/>
    </source>
</evidence>